<dbReference type="AlphaFoldDB" id="A0AAE1AEX9"/>
<dbReference type="GO" id="GO:0008233">
    <property type="term" value="F:peptidase activity"/>
    <property type="evidence" value="ECO:0007669"/>
    <property type="project" value="UniProtKB-KW"/>
</dbReference>
<dbReference type="CDD" id="cd01647">
    <property type="entry name" value="RT_LTR"/>
    <property type="match status" value="1"/>
</dbReference>
<dbReference type="FunFam" id="3.30.420.10:FF:000032">
    <property type="entry name" value="Retrovirus-related Pol polyprotein from transposon 297-like Protein"/>
    <property type="match status" value="1"/>
</dbReference>
<name>A0AAE1AEX9_9GAST</name>
<evidence type="ECO:0000256" key="1">
    <source>
        <dbReference type="ARBA" id="ARBA00022670"/>
    </source>
</evidence>
<dbReference type="PANTHER" id="PTHR37984">
    <property type="entry name" value="PROTEIN CBG26694"/>
    <property type="match status" value="1"/>
</dbReference>
<evidence type="ECO:0000256" key="4">
    <source>
        <dbReference type="ARBA" id="ARBA00022722"/>
    </source>
</evidence>
<dbReference type="InterPro" id="IPR055469">
    <property type="entry name" value="DUF7041"/>
</dbReference>
<dbReference type="InterPro" id="IPR001584">
    <property type="entry name" value="Integrase_cat-core"/>
</dbReference>
<evidence type="ECO:0000256" key="6">
    <source>
        <dbReference type="ARBA" id="ARBA00022801"/>
    </source>
</evidence>
<proteinExistence type="predicted"/>
<dbReference type="Pfam" id="PF23055">
    <property type="entry name" value="DUF7041"/>
    <property type="match status" value="1"/>
</dbReference>
<keyword evidence="4" id="KW-0540">Nuclease</keyword>
<evidence type="ECO:0000256" key="7">
    <source>
        <dbReference type="ARBA" id="ARBA00022918"/>
    </source>
</evidence>
<dbReference type="Pfam" id="PF17921">
    <property type="entry name" value="Integrase_H2C2"/>
    <property type="match status" value="1"/>
</dbReference>
<feature type="region of interest" description="Disordered" evidence="8">
    <location>
        <begin position="194"/>
        <end position="226"/>
    </location>
</feature>
<keyword evidence="2" id="KW-0808">Transferase</keyword>
<organism evidence="11 12">
    <name type="scientific">Elysia crispata</name>
    <name type="common">lettuce slug</name>
    <dbReference type="NCBI Taxonomy" id="231223"/>
    <lineage>
        <taxon>Eukaryota</taxon>
        <taxon>Metazoa</taxon>
        <taxon>Spiralia</taxon>
        <taxon>Lophotrochozoa</taxon>
        <taxon>Mollusca</taxon>
        <taxon>Gastropoda</taxon>
        <taxon>Heterobranchia</taxon>
        <taxon>Euthyneura</taxon>
        <taxon>Panpulmonata</taxon>
        <taxon>Sacoglossa</taxon>
        <taxon>Placobranchoidea</taxon>
        <taxon>Plakobranchidae</taxon>
        <taxon>Elysia</taxon>
    </lineage>
</organism>
<dbReference type="Proteomes" id="UP001283361">
    <property type="component" value="Unassembled WGS sequence"/>
</dbReference>
<dbReference type="Gene3D" id="3.30.70.270">
    <property type="match status" value="1"/>
</dbReference>
<keyword evidence="6" id="KW-0378">Hydrolase</keyword>
<evidence type="ECO:0000259" key="10">
    <source>
        <dbReference type="PROSITE" id="PS50994"/>
    </source>
</evidence>
<keyword evidence="1" id="KW-0645">Protease</keyword>
<dbReference type="EMBL" id="JAWDGP010002060">
    <property type="protein sequence ID" value="KAK3785801.1"/>
    <property type="molecule type" value="Genomic_DNA"/>
</dbReference>
<keyword evidence="5" id="KW-0255">Endonuclease</keyword>
<evidence type="ECO:0000256" key="2">
    <source>
        <dbReference type="ARBA" id="ARBA00022679"/>
    </source>
</evidence>
<dbReference type="GO" id="GO:0003676">
    <property type="term" value="F:nucleic acid binding"/>
    <property type="evidence" value="ECO:0007669"/>
    <property type="project" value="InterPro"/>
</dbReference>
<feature type="region of interest" description="Disordered" evidence="8">
    <location>
        <begin position="1064"/>
        <end position="1115"/>
    </location>
</feature>
<dbReference type="PROSITE" id="PS50878">
    <property type="entry name" value="RT_POL"/>
    <property type="match status" value="1"/>
</dbReference>
<dbReference type="Gene3D" id="3.10.10.10">
    <property type="entry name" value="HIV Type 1 Reverse Transcriptase, subunit A, domain 1"/>
    <property type="match status" value="1"/>
</dbReference>
<evidence type="ECO:0000313" key="12">
    <source>
        <dbReference type="Proteomes" id="UP001283361"/>
    </source>
</evidence>
<dbReference type="InterPro" id="IPR000477">
    <property type="entry name" value="RT_dom"/>
</dbReference>
<dbReference type="GO" id="GO:0006508">
    <property type="term" value="P:proteolysis"/>
    <property type="evidence" value="ECO:0007669"/>
    <property type="project" value="UniProtKB-KW"/>
</dbReference>
<evidence type="ECO:0000256" key="8">
    <source>
        <dbReference type="SAM" id="MobiDB-lite"/>
    </source>
</evidence>
<dbReference type="GO" id="GO:0015074">
    <property type="term" value="P:DNA integration"/>
    <property type="evidence" value="ECO:0007669"/>
    <property type="project" value="InterPro"/>
</dbReference>
<feature type="compositionally biased region" description="Polar residues" evidence="8">
    <location>
        <begin position="194"/>
        <end position="204"/>
    </location>
</feature>
<dbReference type="PANTHER" id="PTHR37984:SF5">
    <property type="entry name" value="PROTEIN NYNRIN-LIKE"/>
    <property type="match status" value="1"/>
</dbReference>
<evidence type="ECO:0000256" key="5">
    <source>
        <dbReference type="ARBA" id="ARBA00022759"/>
    </source>
</evidence>
<sequence>MSQHQAESAQALLDALTSQLQSISLQPGSQLNAVSIKLPEFWTTSPEVWFARVEAQFGTKNITQDQTRYDYVVSALDFKTAEEVQDVLVSPPEAEKYTTLKKALIKAFGKSQAQRDSELLNLNGLGDRKPTALLRKINALNDDPQTLKRALFLSNLPADVQSILAGQDFSDIEKLAEAADRVWEARCTSVHHITQDSGQPSATIESVKRHRAQMTRPVDTNTTSSSHVPSPPVCFYHLRFGSQARNCQPGSNGTSIRTWGKRSISLALGPKRHYTHEFYIADVTRPILGADFFTMHGLAIDLRGRRLLSLDNISILLQDTKPPLTLAGLGLPHPNRYSGLLQQFPELLTPCFQSSINKHGVEHHIVTHGPPTHARARRLDQEKLSAAKAEFLQMEEMGIVRRSKSPWSSPLHVVPKPGGKWRPCGDYRRLNASTEDDRYPLPHIQAFNSHLAGCTVFSKIDLIRGYHQIPMAQTSIAKTAVITPFGLWEFLRMPFGLKNAAQSFQRLMDGILRDVPFAFVYLDDILVASHSPQEHHQHLQQLFTLLSSNGLIINKAKCVFGADEIDFLGHHVSAAGITPLPDRIAALQNSSAPTDRTSLRRFLGMPLTSALISQTNRSPRQTRHLSFIAEFTSNIQHIKGKFNVVADALSRITTVDTWEAAVDIPHSMVPDTLCIDHIDFDQLAENQEKSDGMASYRTATTGLLLQDINIGSSKLLCDTSMGPPRPVLLTSWTRTVFDKIHELSHSGVRPTQKAIAQRFVWNGMKRDIRKWCKECPDCQASKIHRHTRSPLTECLPPSDRFCSLHVDLVGPLPESQGMTYLFTIIDRFTRWPEAIPVPNAHASTCASALLHHWVARFAVSVDITSDRGRQFTSVLWTQLNMLLGVEANTTTAYHPQANGMVERLHRQLKASLKARTTGANWFYELPMVLLGIRSSWRVDPGCSPAELVYGSTLRIPGEFLQAREARAVEPDLPFLRQLQQSMRSIQPPPPRFHGTQTAYVPANLASADYVYVRKDSHRHPLQCPYDGPYRVLNKSDKYFTLDVKGRTETVSIDRLKAAHVTQLATHKDSNPVPCPMDPPSSISRPAATSSLTPSTDNPITTTRSGRIPRRPVRFR</sequence>
<dbReference type="InterPro" id="IPR012337">
    <property type="entry name" value="RNaseH-like_sf"/>
</dbReference>
<gene>
    <name evidence="11" type="ORF">RRG08_050821</name>
</gene>
<accession>A0AAE1AEX9</accession>
<dbReference type="InterPro" id="IPR043502">
    <property type="entry name" value="DNA/RNA_pol_sf"/>
</dbReference>
<dbReference type="Pfam" id="PF00665">
    <property type="entry name" value="rve"/>
    <property type="match status" value="1"/>
</dbReference>
<feature type="compositionally biased region" description="Polar residues" evidence="8">
    <location>
        <begin position="1080"/>
        <end position="1104"/>
    </location>
</feature>
<comment type="caution">
    <text evidence="11">The sequence shown here is derived from an EMBL/GenBank/DDBJ whole genome shotgun (WGS) entry which is preliminary data.</text>
</comment>
<evidence type="ECO:0000256" key="3">
    <source>
        <dbReference type="ARBA" id="ARBA00022695"/>
    </source>
</evidence>
<dbReference type="InterPro" id="IPR050951">
    <property type="entry name" value="Retrovirus_Pol_polyprotein"/>
</dbReference>
<protein>
    <submittedName>
        <fullName evidence="11">Uncharacterized protein</fullName>
    </submittedName>
</protein>
<feature type="domain" description="Integrase catalytic" evidence="10">
    <location>
        <begin position="792"/>
        <end position="964"/>
    </location>
</feature>
<dbReference type="FunFam" id="3.10.10.10:FF:000007">
    <property type="entry name" value="Retrovirus-related Pol polyprotein from transposon 17.6-like Protein"/>
    <property type="match status" value="1"/>
</dbReference>
<feature type="compositionally biased region" description="Basic residues" evidence="8">
    <location>
        <begin position="1106"/>
        <end position="1115"/>
    </location>
</feature>
<dbReference type="GO" id="GO:0003964">
    <property type="term" value="F:RNA-directed DNA polymerase activity"/>
    <property type="evidence" value="ECO:0007669"/>
    <property type="project" value="UniProtKB-KW"/>
</dbReference>
<dbReference type="PROSITE" id="PS50994">
    <property type="entry name" value="INTEGRASE"/>
    <property type="match status" value="1"/>
</dbReference>
<keyword evidence="12" id="KW-1185">Reference proteome</keyword>
<reference evidence="11" key="1">
    <citation type="journal article" date="2023" name="G3 (Bethesda)">
        <title>A reference genome for the long-term kleptoplast-retaining sea slug Elysia crispata morphotype clarki.</title>
        <authorList>
            <person name="Eastman K.E."/>
            <person name="Pendleton A.L."/>
            <person name="Shaikh M.A."/>
            <person name="Suttiyut T."/>
            <person name="Ogas R."/>
            <person name="Tomko P."/>
            <person name="Gavelis G."/>
            <person name="Widhalm J.R."/>
            <person name="Wisecaver J.H."/>
        </authorList>
    </citation>
    <scope>NUCLEOTIDE SEQUENCE</scope>
    <source>
        <strain evidence="11">ECLA1</strain>
    </source>
</reference>
<keyword evidence="3" id="KW-0548">Nucleotidyltransferase</keyword>
<dbReference type="SUPFAM" id="SSF53098">
    <property type="entry name" value="Ribonuclease H-like"/>
    <property type="match status" value="1"/>
</dbReference>
<evidence type="ECO:0000313" key="11">
    <source>
        <dbReference type="EMBL" id="KAK3785801.1"/>
    </source>
</evidence>
<feature type="domain" description="Reverse transcriptase" evidence="9">
    <location>
        <begin position="395"/>
        <end position="572"/>
    </location>
</feature>
<dbReference type="InterPro" id="IPR043128">
    <property type="entry name" value="Rev_trsase/Diguanyl_cyclase"/>
</dbReference>
<dbReference type="SUPFAM" id="SSF56672">
    <property type="entry name" value="DNA/RNA polymerases"/>
    <property type="match status" value="1"/>
</dbReference>
<dbReference type="InterPro" id="IPR041588">
    <property type="entry name" value="Integrase_H2C2"/>
</dbReference>
<keyword evidence="7" id="KW-0695">RNA-directed DNA polymerase</keyword>
<evidence type="ECO:0000259" key="9">
    <source>
        <dbReference type="PROSITE" id="PS50878"/>
    </source>
</evidence>
<dbReference type="GO" id="GO:0004519">
    <property type="term" value="F:endonuclease activity"/>
    <property type="evidence" value="ECO:0007669"/>
    <property type="project" value="UniProtKB-KW"/>
</dbReference>
<dbReference type="Gene3D" id="1.10.340.70">
    <property type="match status" value="1"/>
</dbReference>
<dbReference type="InterPro" id="IPR036397">
    <property type="entry name" value="RNaseH_sf"/>
</dbReference>
<dbReference type="Pfam" id="PF00078">
    <property type="entry name" value="RVT_1"/>
    <property type="match status" value="1"/>
</dbReference>
<dbReference type="Gene3D" id="3.30.420.10">
    <property type="entry name" value="Ribonuclease H-like superfamily/Ribonuclease H"/>
    <property type="match status" value="1"/>
</dbReference>